<keyword evidence="1" id="KW-1133">Transmembrane helix</keyword>
<dbReference type="RefSeq" id="WP_390198867.1">
    <property type="nucleotide sequence ID" value="NZ_JBHSDV010000002.1"/>
</dbReference>
<dbReference type="EMBL" id="JBHSDV010000002">
    <property type="protein sequence ID" value="MFC4388100.1"/>
    <property type="molecule type" value="Genomic_DNA"/>
</dbReference>
<gene>
    <name evidence="2" type="ORF">ACFOZ1_09800</name>
</gene>
<protein>
    <submittedName>
        <fullName evidence="2">DUF1360 domain-containing protein</fullName>
    </submittedName>
</protein>
<keyword evidence="1" id="KW-0812">Transmembrane</keyword>
<reference evidence="3" key="1">
    <citation type="journal article" date="2019" name="Int. J. Syst. Evol. Microbiol.">
        <title>The Global Catalogue of Microorganisms (GCM) 10K type strain sequencing project: providing services to taxonomists for standard genome sequencing and annotation.</title>
        <authorList>
            <consortium name="The Broad Institute Genomics Platform"/>
            <consortium name="The Broad Institute Genome Sequencing Center for Infectious Disease"/>
            <person name="Wu L."/>
            <person name="Ma J."/>
        </authorList>
    </citation>
    <scope>NUCLEOTIDE SEQUENCE [LARGE SCALE GENOMIC DNA]</scope>
    <source>
        <strain evidence="3">KACC 14058</strain>
    </source>
</reference>
<name>A0ABV8VWX2_9BACI</name>
<accession>A0ABV8VWX2</accession>
<feature type="transmembrane region" description="Helical" evidence="1">
    <location>
        <begin position="91"/>
        <end position="116"/>
    </location>
</feature>
<comment type="caution">
    <text evidence="2">The sequence shown here is derived from an EMBL/GenBank/DDBJ whole genome shotgun (WGS) entry which is preliminary data.</text>
</comment>
<organism evidence="2 3">
    <name type="scientific">Gracilibacillus marinus</name>
    <dbReference type="NCBI Taxonomy" id="630535"/>
    <lineage>
        <taxon>Bacteria</taxon>
        <taxon>Bacillati</taxon>
        <taxon>Bacillota</taxon>
        <taxon>Bacilli</taxon>
        <taxon>Bacillales</taxon>
        <taxon>Bacillaceae</taxon>
        <taxon>Gracilibacillus</taxon>
    </lineage>
</organism>
<dbReference type="InterPro" id="IPR010773">
    <property type="entry name" value="Mycophage_PG1_Gp7"/>
</dbReference>
<keyword evidence="3" id="KW-1185">Reference proteome</keyword>
<evidence type="ECO:0000256" key="1">
    <source>
        <dbReference type="SAM" id="Phobius"/>
    </source>
</evidence>
<feature type="transmembrane region" description="Helical" evidence="1">
    <location>
        <begin position="63"/>
        <end position="84"/>
    </location>
</feature>
<evidence type="ECO:0000313" key="2">
    <source>
        <dbReference type="EMBL" id="MFC4388100.1"/>
    </source>
</evidence>
<keyword evidence="1" id="KW-0472">Membrane</keyword>
<evidence type="ECO:0000313" key="3">
    <source>
        <dbReference type="Proteomes" id="UP001595880"/>
    </source>
</evidence>
<proteinExistence type="predicted"/>
<dbReference type="Proteomes" id="UP001595880">
    <property type="component" value="Unassembled WGS sequence"/>
</dbReference>
<dbReference type="Pfam" id="PF07098">
    <property type="entry name" value="DUF1360"/>
    <property type="match status" value="1"/>
</dbReference>
<sequence>MYMITWLSLLLLSLAAFRLTRLIVYDKITGFIRAPFLEREENVLADGTVEEIVSYKGTGLRRWIGELLSCHWCVGVWVSIFLFFGFTYFPIIFMPLTIILAIAAFAAIIEVIVSYFI</sequence>